<keyword evidence="3" id="KW-1185">Reference proteome</keyword>
<reference evidence="2 3" key="1">
    <citation type="journal article" date="2016" name="Mol. Biol. Evol.">
        <title>Genome-Wide Survey of Gut Fungi (Harpellales) Reveals the First Horizontally Transferred Ubiquitin Gene from a Mosquito Host.</title>
        <authorList>
            <person name="Wang Y."/>
            <person name="White M.M."/>
            <person name="Kvist S."/>
            <person name="Moncalvo J.M."/>
        </authorList>
    </citation>
    <scope>NUCLEOTIDE SEQUENCE [LARGE SCALE GENOMIC DNA]</scope>
    <source>
        <strain evidence="2 3">ALG-7-W6</strain>
    </source>
</reference>
<dbReference type="STRING" id="133383.A0A1R0GYD9"/>
<feature type="region of interest" description="Disordered" evidence="1">
    <location>
        <begin position="392"/>
        <end position="454"/>
    </location>
</feature>
<comment type="caution">
    <text evidence="2">The sequence shown here is derived from an EMBL/GenBank/DDBJ whole genome shotgun (WGS) entry which is preliminary data.</text>
</comment>
<feature type="region of interest" description="Disordered" evidence="1">
    <location>
        <begin position="776"/>
        <end position="806"/>
    </location>
</feature>
<feature type="compositionally biased region" description="Polar residues" evidence="1">
    <location>
        <begin position="776"/>
        <end position="789"/>
    </location>
</feature>
<dbReference type="Proteomes" id="UP000187455">
    <property type="component" value="Unassembled WGS sequence"/>
</dbReference>
<accession>A0A1R0GYD9</accession>
<evidence type="ECO:0000313" key="3">
    <source>
        <dbReference type="Proteomes" id="UP000187455"/>
    </source>
</evidence>
<feature type="compositionally biased region" description="Polar residues" evidence="1">
    <location>
        <begin position="205"/>
        <end position="223"/>
    </location>
</feature>
<dbReference type="EMBL" id="LSSL01002088">
    <property type="protein sequence ID" value="OLY81899.1"/>
    <property type="molecule type" value="Genomic_DNA"/>
</dbReference>
<organism evidence="2 3">
    <name type="scientific">Smittium mucronatum</name>
    <dbReference type="NCBI Taxonomy" id="133383"/>
    <lineage>
        <taxon>Eukaryota</taxon>
        <taxon>Fungi</taxon>
        <taxon>Fungi incertae sedis</taxon>
        <taxon>Zoopagomycota</taxon>
        <taxon>Kickxellomycotina</taxon>
        <taxon>Harpellomycetes</taxon>
        <taxon>Harpellales</taxon>
        <taxon>Legeriomycetaceae</taxon>
        <taxon>Smittium</taxon>
    </lineage>
</organism>
<name>A0A1R0GYD9_9FUNG</name>
<evidence type="ECO:0000313" key="2">
    <source>
        <dbReference type="EMBL" id="OLY81899.1"/>
    </source>
</evidence>
<feature type="region of interest" description="Disordered" evidence="1">
    <location>
        <begin position="111"/>
        <end position="130"/>
    </location>
</feature>
<feature type="compositionally biased region" description="Polar residues" evidence="1">
    <location>
        <begin position="396"/>
        <end position="431"/>
    </location>
</feature>
<protein>
    <submittedName>
        <fullName evidence="2">Uncharacterized protein</fullName>
    </submittedName>
</protein>
<evidence type="ECO:0000256" key="1">
    <source>
        <dbReference type="SAM" id="MobiDB-lite"/>
    </source>
</evidence>
<feature type="region of interest" description="Disordered" evidence="1">
    <location>
        <begin position="205"/>
        <end position="249"/>
    </location>
</feature>
<sequence length="854" mass="95790">MGPVESVRGWGIKFINPHNIDTIYSEDEKPTQSYNPEYIHSSQTPFIFDRGFSDDESLHTSEGILHPSNDFELEGINSDQSQGVFLDVSQEYINHLRSRIDVIRELINSEIPSNSPSVSGDVQNNPNLIINSSHQASNSQENSSGNNTSLNINNNTANNNIRDIISRIIPEIQPILELENSSIPDHASNFNDDFTRNLSRSHNEIVNSSQHSPDFDSHNSVGALNTPHESVFSASNPSPSHERFNSPELDVQNNPHTSFSLMDANSGYSDSFGSSESGFQEIANNFINTPNWMNPDVNVHIFEDFLNQDERNQSVSDDDFSLQRFSSNISDHSFPSVGLTNAEYPDFPSNNYSLSNSNIDPSQNDLIMIDDEGWISAADNVSDYEDGFHIEEGSNGIINGQSDTSFGEFQPVPANNNDLYSTSVSQLNLNPHSEDSEQPYGINTDSGPSIALQPQDYDHDLELSAEEQHHNSSNSVRPIEATGVWNSDDLGLSSNFIPSHIMRNPSGDMRDHSFPPIMSNDLDSMADNSYDDYGYFDDEFLESDQEDSNSYNLSVDSLFEPNHDDESNLSSDNFSSENLSSLSVRRLSNYITSSPGVSNVSEYVFRRRLRRRLGSDYNTRSAVNTIDRISQSGAAEFRDLVMEGSDDMNDNSGLLSSRSFLRGARSISLKKHKIRPPIDPLLVVYSSQSHIYLLNTEKESNPIVSCLERVVSRFDTRHNYDLLDYDRLCFLEELNDCGIVLVASQSGLVSIVSLQKTIYMNGEHAFSLRLSSHFPTPEQSPDYSSNTTNDRVRNGNHIANNLNSPPPNQPLIGMSVIKFDTFVESEFRYMVYLLYKDNSFMCFEIFVEKKPENP</sequence>
<dbReference type="AlphaFoldDB" id="A0A1R0GYD9"/>
<proteinExistence type="predicted"/>
<dbReference type="OrthoDB" id="5590049at2759"/>
<gene>
    <name evidence="2" type="ORF">AYI68_g3983</name>
</gene>
<feature type="region of interest" description="Disordered" evidence="1">
    <location>
        <begin position="545"/>
        <end position="575"/>
    </location>
</feature>